<evidence type="ECO:0000313" key="10">
    <source>
        <dbReference type="EMBL" id="ENN72970.1"/>
    </source>
</evidence>
<keyword evidence="12" id="KW-1185">Reference proteome</keyword>
<evidence type="ECO:0000259" key="9">
    <source>
        <dbReference type="Pfam" id="PF14629"/>
    </source>
</evidence>
<dbReference type="InterPro" id="IPR027417">
    <property type="entry name" value="P-loop_NTPase"/>
</dbReference>
<dbReference type="Pfam" id="PF14629">
    <property type="entry name" value="ORC4_C"/>
    <property type="match status" value="1"/>
</dbReference>
<dbReference type="OrthoDB" id="343623at2759"/>
<comment type="subcellular location">
    <subcellularLocation>
        <location evidence="1">Nucleus</location>
    </subcellularLocation>
</comment>
<dbReference type="Proteomes" id="UP000019118">
    <property type="component" value="Unassembled WGS sequence"/>
</dbReference>
<evidence type="ECO:0000256" key="3">
    <source>
        <dbReference type="ARBA" id="ARBA00019083"/>
    </source>
</evidence>
<gene>
    <name evidence="11" type="primary">109542456</name>
    <name evidence="10" type="ORF">YQE_10401</name>
</gene>
<dbReference type="EnsemblMetazoa" id="XM_019911690.1">
    <property type="protein sequence ID" value="XP_019767249.1"/>
    <property type="gene ID" value="LOC109542456"/>
</dbReference>
<accession>N6TUL5</accession>
<evidence type="ECO:0000256" key="6">
    <source>
        <dbReference type="ARBA" id="ARBA00022840"/>
    </source>
</evidence>
<keyword evidence="8" id="KW-0539">Nucleus</keyword>
<dbReference type="EMBL" id="KB741198">
    <property type="protein sequence ID" value="ENN72970.1"/>
    <property type="molecule type" value="Genomic_DNA"/>
</dbReference>
<evidence type="ECO:0000256" key="4">
    <source>
        <dbReference type="ARBA" id="ARBA00022705"/>
    </source>
</evidence>
<dbReference type="OMA" id="AFTFQRN"/>
<evidence type="ECO:0000256" key="2">
    <source>
        <dbReference type="ARBA" id="ARBA00005334"/>
    </source>
</evidence>
<evidence type="ECO:0000313" key="11">
    <source>
        <dbReference type="EnsemblMetazoa" id="XP_019767249.1"/>
    </source>
</evidence>
<dbReference type="InterPro" id="IPR016527">
    <property type="entry name" value="ORC4"/>
</dbReference>
<dbReference type="GO" id="GO:0006270">
    <property type="term" value="P:DNA replication initiation"/>
    <property type="evidence" value="ECO:0007669"/>
    <property type="project" value="TreeGrafter"/>
</dbReference>
<dbReference type="GO" id="GO:0005664">
    <property type="term" value="C:nuclear origin of replication recognition complex"/>
    <property type="evidence" value="ECO:0007669"/>
    <property type="project" value="TreeGrafter"/>
</dbReference>
<dbReference type="HOGENOM" id="CLU_007115_0_1_1"/>
<proteinExistence type="inferred from homology"/>
<organism evidence="10">
    <name type="scientific">Dendroctonus ponderosae</name>
    <name type="common">Mountain pine beetle</name>
    <dbReference type="NCBI Taxonomy" id="77166"/>
    <lineage>
        <taxon>Eukaryota</taxon>
        <taxon>Metazoa</taxon>
        <taxon>Ecdysozoa</taxon>
        <taxon>Arthropoda</taxon>
        <taxon>Hexapoda</taxon>
        <taxon>Insecta</taxon>
        <taxon>Pterygota</taxon>
        <taxon>Neoptera</taxon>
        <taxon>Endopterygota</taxon>
        <taxon>Coleoptera</taxon>
        <taxon>Polyphaga</taxon>
        <taxon>Cucujiformia</taxon>
        <taxon>Curculionidae</taxon>
        <taxon>Scolytinae</taxon>
        <taxon>Dendroctonus</taxon>
    </lineage>
</organism>
<keyword evidence="7" id="KW-0238">DNA-binding</keyword>
<reference evidence="11" key="2">
    <citation type="submission" date="2024-08" db="UniProtKB">
        <authorList>
            <consortium name="EnsemblMetazoa"/>
        </authorList>
    </citation>
    <scope>IDENTIFICATION</scope>
</reference>
<sequence length="422" mass="48129">MPGDFEAIVKYLKEKVLYSDEVVGKEKEKKQVLNLLRRTVVDGESNSMLLIGPQGAETSKLVNSVLKELEGLKDYIIVELHGLLHTDDRLALKSITFQLNLDNAVDGKVFGSFAENLAFLLACLRTGGKESSKSVIFILQAFDLFCAHHNQTLLYNLFDISQSAQTPICVLGLTCRIDVIQLLEKRVKSRFSHRQMFLYAGSEETSDLDFALDRMAWYLELPPKCPVGITSKARDAWNLNVQELLKNKKFRAVTERMIGLELSEQILKNVLLKCLYSLTNTDQLLTVNQFEKELESLEKDEMVQVLQDLSALEICLIVAMQHHSDIYDNSPMNFEMVYTRYVKFAHKHSSMQNVQRPVVMKAFEHIEAIELIAMVNQQGSAKLQKEYQFFKLLVTPQQISEAIGKMQGLPTEIVQWWNSSLI</sequence>
<dbReference type="PANTHER" id="PTHR12087">
    <property type="entry name" value="ORIGIN RECOGNITION COMPLEX SUBUNIT 4"/>
    <property type="match status" value="1"/>
</dbReference>
<dbReference type="GO" id="GO:0005524">
    <property type="term" value="F:ATP binding"/>
    <property type="evidence" value="ECO:0007669"/>
    <property type="project" value="UniProtKB-KW"/>
</dbReference>
<keyword evidence="5" id="KW-0547">Nucleotide-binding</keyword>
<dbReference type="PANTHER" id="PTHR12087:SF0">
    <property type="entry name" value="ORIGIN RECOGNITION COMPLEX SUBUNIT 4"/>
    <property type="match status" value="1"/>
</dbReference>
<keyword evidence="4" id="KW-0235">DNA replication</keyword>
<keyword evidence="6" id="KW-0067">ATP-binding</keyword>
<comment type="similarity">
    <text evidence="2">Belongs to the ORC4 family.</text>
</comment>
<reference evidence="10 12" key="1">
    <citation type="journal article" date="2013" name="Genome Biol.">
        <title>Draft genome of the mountain pine beetle, Dendroctonus ponderosae Hopkins, a major forest pest.</title>
        <authorList>
            <person name="Keeling C.I."/>
            <person name="Yuen M.M."/>
            <person name="Liao N.Y."/>
            <person name="Docking T.R."/>
            <person name="Chan S.K."/>
            <person name="Taylor G.A."/>
            <person name="Palmquist D.L."/>
            <person name="Jackman S.D."/>
            <person name="Nguyen A."/>
            <person name="Li M."/>
            <person name="Henderson H."/>
            <person name="Janes J.K."/>
            <person name="Zhao Y."/>
            <person name="Pandoh P."/>
            <person name="Moore R."/>
            <person name="Sperling F.A."/>
            <person name="Huber D.P."/>
            <person name="Birol I."/>
            <person name="Jones S.J."/>
            <person name="Bohlmann J."/>
        </authorList>
    </citation>
    <scope>NUCLEOTIDE SEQUENCE</scope>
</reference>
<dbReference type="Gene3D" id="3.40.50.300">
    <property type="entry name" value="P-loop containing nucleotide triphosphate hydrolases"/>
    <property type="match status" value="1"/>
</dbReference>
<evidence type="ECO:0000313" key="12">
    <source>
        <dbReference type="Proteomes" id="UP000019118"/>
    </source>
</evidence>
<dbReference type="EnsemblMetazoa" id="XM_019911691.1">
    <property type="protein sequence ID" value="XP_019767250.1"/>
    <property type="gene ID" value="LOC109542456"/>
</dbReference>
<dbReference type="PIRSF" id="PIRSF007858">
    <property type="entry name" value="ORC4"/>
    <property type="match status" value="1"/>
</dbReference>
<name>N6TUL5_DENPD</name>
<evidence type="ECO:0000256" key="8">
    <source>
        <dbReference type="ARBA" id="ARBA00023242"/>
    </source>
</evidence>
<dbReference type="SUPFAM" id="SSF52540">
    <property type="entry name" value="P-loop containing nucleoside triphosphate hydrolases"/>
    <property type="match status" value="1"/>
</dbReference>
<evidence type="ECO:0000256" key="5">
    <source>
        <dbReference type="ARBA" id="ARBA00022741"/>
    </source>
</evidence>
<protein>
    <recommendedName>
        <fullName evidence="3">Origin recognition complex subunit 4</fullName>
    </recommendedName>
</protein>
<feature type="non-terminal residue" evidence="10">
    <location>
        <position position="1"/>
    </location>
</feature>
<evidence type="ECO:0000256" key="1">
    <source>
        <dbReference type="ARBA" id="ARBA00004123"/>
    </source>
</evidence>
<evidence type="ECO:0000256" key="7">
    <source>
        <dbReference type="ARBA" id="ARBA00023125"/>
    </source>
</evidence>
<dbReference type="KEGG" id="dpa:109542456"/>
<dbReference type="AlphaFoldDB" id="N6TUL5"/>
<dbReference type="InterPro" id="IPR032705">
    <property type="entry name" value="ORC4_C"/>
</dbReference>
<dbReference type="GO" id="GO:0005737">
    <property type="term" value="C:cytoplasm"/>
    <property type="evidence" value="ECO:0007669"/>
    <property type="project" value="UniProtKB-ARBA"/>
</dbReference>
<dbReference type="FunFam" id="3.40.50.300:FF:000649">
    <property type="entry name" value="Origin recognition complex subunit 4"/>
    <property type="match status" value="1"/>
</dbReference>
<feature type="domain" description="Origin recognition complex subunit 4 C-terminal" evidence="9">
    <location>
        <begin position="230"/>
        <end position="403"/>
    </location>
</feature>
<dbReference type="GO" id="GO:0003688">
    <property type="term" value="F:DNA replication origin binding"/>
    <property type="evidence" value="ECO:0007669"/>
    <property type="project" value="TreeGrafter"/>
</dbReference>